<evidence type="ECO:0000313" key="2">
    <source>
        <dbReference type="EMBL" id="MBC5863591.1"/>
    </source>
</evidence>
<keyword evidence="3" id="KW-1185">Reference proteome</keyword>
<protein>
    <submittedName>
        <fullName evidence="2">DoxX family protein</fullName>
    </submittedName>
</protein>
<dbReference type="PANTHER" id="PTHR36974">
    <property type="entry name" value="MEMBRANE PROTEIN-RELATED"/>
    <property type="match status" value="1"/>
</dbReference>
<feature type="transmembrane region" description="Helical" evidence="1">
    <location>
        <begin position="6"/>
        <end position="22"/>
    </location>
</feature>
<comment type="caution">
    <text evidence="2">The sequence shown here is derived from an EMBL/GenBank/DDBJ whole genome shotgun (WGS) entry which is preliminary data.</text>
</comment>
<dbReference type="EMBL" id="JACRUM010000004">
    <property type="protein sequence ID" value="MBC5863591.1"/>
    <property type="molecule type" value="Genomic_DNA"/>
</dbReference>
<keyword evidence="1" id="KW-0812">Transmembrane</keyword>
<dbReference type="Proteomes" id="UP000621670">
    <property type="component" value="Unassembled WGS sequence"/>
</dbReference>
<reference evidence="2 3" key="1">
    <citation type="submission" date="2020-08" db="EMBL/GenBank/DDBJ databases">
        <title>Description of novel Flavobacterium F-400 isolate.</title>
        <authorList>
            <person name="Saticioglu I."/>
            <person name="Duman M."/>
            <person name="Altun S."/>
        </authorList>
    </citation>
    <scope>NUCLEOTIDE SEQUENCE [LARGE SCALE GENOMIC DNA]</scope>
    <source>
        <strain evidence="2 3">F-400</strain>
    </source>
</reference>
<organism evidence="2 3">
    <name type="scientific">Flavobacterium turcicum</name>
    <dbReference type="NCBI Taxonomy" id="2764718"/>
    <lineage>
        <taxon>Bacteria</taxon>
        <taxon>Pseudomonadati</taxon>
        <taxon>Bacteroidota</taxon>
        <taxon>Flavobacteriia</taxon>
        <taxon>Flavobacteriales</taxon>
        <taxon>Flavobacteriaceae</taxon>
        <taxon>Flavobacterium</taxon>
    </lineage>
</organism>
<dbReference type="RefSeq" id="WP_166136455.1">
    <property type="nucleotide sequence ID" value="NZ_JAAOBY010000005.1"/>
</dbReference>
<evidence type="ECO:0000256" key="1">
    <source>
        <dbReference type="SAM" id="Phobius"/>
    </source>
</evidence>
<name>A0ABR7JH61_9FLAO</name>
<feature type="transmembrane region" description="Helical" evidence="1">
    <location>
        <begin position="97"/>
        <end position="114"/>
    </location>
</feature>
<dbReference type="PANTHER" id="PTHR36974:SF1">
    <property type="entry name" value="DOXX FAMILY MEMBRANE PROTEIN"/>
    <property type="match status" value="1"/>
</dbReference>
<accession>A0ABR7JH61</accession>
<feature type="transmembrane region" description="Helical" evidence="1">
    <location>
        <begin position="43"/>
        <end position="62"/>
    </location>
</feature>
<gene>
    <name evidence="2" type="ORF">H8R26_09160</name>
</gene>
<proteinExistence type="predicted"/>
<evidence type="ECO:0000313" key="3">
    <source>
        <dbReference type="Proteomes" id="UP000621670"/>
    </source>
</evidence>
<keyword evidence="1" id="KW-0472">Membrane</keyword>
<sequence length="117" mass="13604">MNLPWHLYGMAFIYFIAGINHFRNPRLYLKIIPPYIPNHKLMNYASGVAEIILGIALCIPVLSAYAAWGVIALLIAIFPTHLYMYFDPKAHMGLPKWLLLLRMPLQFALMFWAYQYT</sequence>
<keyword evidence="1" id="KW-1133">Transmembrane helix</keyword>
<feature type="transmembrane region" description="Helical" evidence="1">
    <location>
        <begin position="68"/>
        <end position="85"/>
    </location>
</feature>